<dbReference type="EMBL" id="FZOJ01000069">
    <property type="protein sequence ID" value="SNT27241.1"/>
    <property type="molecule type" value="Genomic_DNA"/>
</dbReference>
<dbReference type="OrthoDB" id="9792678at2"/>
<proteinExistence type="predicted"/>
<evidence type="ECO:0000313" key="2">
    <source>
        <dbReference type="Proteomes" id="UP000198304"/>
    </source>
</evidence>
<sequence length="230" mass="25971">MGMINFTLKNLSGDENLTVNYDELLVIGYAGRNIEKTMEHIKELEEQLGVAPPKKIPTIFECSHELLTQEDIIKFVGKETSGEVEYIIVLANGSAYIGIGSDHTDRKLESISVPKAKQVCPKPIGKELWNYDDIKDHWDQIKLVSYQTIDGKEILYQDGSLADILPVEKILSELKDRIGAIQNSIIFSGTVPLLNGFAYGDNFRCMIIDQVLDRTLSFNYNIEIISEEER</sequence>
<protein>
    <recommendedName>
        <fullName evidence="3">DUF2848 domain-containing protein</fullName>
    </recommendedName>
</protein>
<accession>A0A239L9W2</accession>
<dbReference type="InterPro" id="IPR036663">
    <property type="entry name" value="Fumarylacetoacetase_C_sf"/>
</dbReference>
<gene>
    <name evidence="1" type="ORF">SAMN05446037_10692</name>
</gene>
<evidence type="ECO:0008006" key="3">
    <source>
        <dbReference type="Google" id="ProtNLM"/>
    </source>
</evidence>
<dbReference type="Pfam" id="PF11010">
    <property type="entry name" value="DUF2848"/>
    <property type="match status" value="1"/>
</dbReference>
<name>A0A239L9W2_9FIRM</name>
<dbReference type="SUPFAM" id="SSF56529">
    <property type="entry name" value="FAH"/>
    <property type="match status" value="1"/>
</dbReference>
<dbReference type="InterPro" id="IPR021269">
    <property type="entry name" value="DUF2848"/>
</dbReference>
<dbReference type="RefSeq" id="WP_089285617.1">
    <property type="nucleotide sequence ID" value="NZ_FZOJ01000069.1"/>
</dbReference>
<reference evidence="1 2" key="1">
    <citation type="submission" date="2017-06" db="EMBL/GenBank/DDBJ databases">
        <authorList>
            <person name="Kim H.J."/>
            <person name="Triplett B.A."/>
        </authorList>
    </citation>
    <scope>NUCLEOTIDE SEQUENCE [LARGE SCALE GENOMIC DNA]</scope>
    <source>
        <strain evidence="1 2">SCA</strain>
    </source>
</reference>
<organism evidence="1 2">
    <name type="scientific">Anaerovirgula multivorans</name>
    <dbReference type="NCBI Taxonomy" id="312168"/>
    <lineage>
        <taxon>Bacteria</taxon>
        <taxon>Bacillati</taxon>
        <taxon>Bacillota</taxon>
        <taxon>Clostridia</taxon>
        <taxon>Peptostreptococcales</taxon>
        <taxon>Natronincolaceae</taxon>
        <taxon>Anaerovirgula</taxon>
    </lineage>
</organism>
<keyword evidence="2" id="KW-1185">Reference proteome</keyword>
<evidence type="ECO:0000313" key="1">
    <source>
        <dbReference type="EMBL" id="SNT27241.1"/>
    </source>
</evidence>
<dbReference type="AlphaFoldDB" id="A0A239L9W2"/>
<dbReference type="Proteomes" id="UP000198304">
    <property type="component" value="Unassembled WGS sequence"/>
</dbReference>
<dbReference type="GO" id="GO:0003824">
    <property type="term" value="F:catalytic activity"/>
    <property type="evidence" value="ECO:0007669"/>
    <property type="project" value="InterPro"/>
</dbReference>